<name>A0A9P6HY60_9PEZI</name>
<evidence type="ECO:0000256" key="1">
    <source>
        <dbReference type="ARBA" id="ARBA00000681"/>
    </source>
</evidence>
<comment type="pathway">
    <text evidence="2 11 12">Glycan degradation; xylan degradation.</text>
</comment>
<dbReference type="RefSeq" id="XP_038741776.1">
    <property type="nucleotide sequence ID" value="XM_038892856.1"/>
</dbReference>
<dbReference type="PANTHER" id="PTHR46828">
    <property type="entry name" value="ENDO-1,4-BETA-XYLANASE A-RELATED"/>
    <property type="match status" value="1"/>
</dbReference>
<dbReference type="EMBL" id="JAATWM020000038">
    <property type="protein sequence ID" value="KAF9872315.1"/>
    <property type="molecule type" value="Genomic_DNA"/>
</dbReference>
<proteinExistence type="inferred from homology"/>
<dbReference type="InterPro" id="IPR013319">
    <property type="entry name" value="GH11/12"/>
</dbReference>
<dbReference type="Pfam" id="PF00457">
    <property type="entry name" value="Glyco_hydro_11"/>
    <property type="match status" value="1"/>
</dbReference>
<dbReference type="Gene3D" id="2.60.120.180">
    <property type="match status" value="1"/>
</dbReference>
<dbReference type="SUPFAM" id="SSF49899">
    <property type="entry name" value="Concanavalin A-like lectins/glucanases"/>
    <property type="match status" value="1"/>
</dbReference>
<gene>
    <name evidence="15" type="ORF">CkaCkLH20_10142</name>
</gene>
<keyword evidence="16" id="KW-1185">Reference proteome</keyword>
<feature type="chain" id="PRO_5040515761" description="Endo-1,4-beta-xylanase" evidence="13">
    <location>
        <begin position="20"/>
        <end position="245"/>
    </location>
</feature>
<feature type="active site" description="Nucleophile" evidence="11">
    <location>
        <position position="141"/>
    </location>
</feature>
<keyword evidence="6 13" id="KW-0732">Signal</keyword>
<evidence type="ECO:0000256" key="7">
    <source>
        <dbReference type="ARBA" id="ARBA00022801"/>
    </source>
</evidence>
<comment type="catalytic activity">
    <reaction evidence="1 11 12">
        <text>Endohydrolysis of (1-&gt;4)-beta-D-xylosidic linkages in xylans.</text>
        <dbReference type="EC" id="3.2.1.8"/>
    </reaction>
</comment>
<keyword evidence="8 11" id="KW-0119">Carbohydrate metabolism</keyword>
<evidence type="ECO:0000256" key="8">
    <source>
        <dbReference type="ARBA" id="ARBA00023277"/>
    </source>
</evidence>
<evidence type="ECO:0000313" key="16">
    <source>
        <dbReference type="Proteomes" id="UP000781932"/>
    </source>
</evidence>
<evidence type="ECO:0000313" key="15">
    <source>
        <dbReference type="EMBL" id="KAF9872315.1"/>
    </source>
</evidence>
<keyword evidence="9 11" id="KW-0326">Glycosidase</keyword>
<evidence type="ECO:0000256" key="4">
    <source>
        <dbReference type="ARBA" id="ARBA00012590"/>
    </source>
</evidence>
<reference evidence="15" key="2">
    <citation type="submission" date="2020-11" db="EMBL/GenBank/DDBJ databases">
        <title>Whole genome sequencing of Colletotrichum sp.</title>
        <authorList>
            <person name="Li H."/>
        </authorList>
    </citation>
    <scope>NUCLEOTIDE SEQUENCE</scope>
    <source>
        <strain evidence="15">CkLH20</strain>
    </source>
</reference>
<sequence length="245" mass="26417">MVFIRHLLLSFSAVAVCLAAPSASPSIMLPPHFQRRGDSNFFLGPDHPLTLARRNAALETRGMTLEERTDYVQNYKTGGTVNFTPSGDSYTLTFNTTDDFVVGIGWNPGSTDPIKHSGSFSVTKGLATLSVYGWTTDPLVEYYVIEDSAGFTQTGTQKGSLTSDGGSYDIWENVRTNAPSISGTQTFNQYISVRRGGQSSGTVTIANHFDGWKSHGMDLGTLNLQVVAVETWNGAGSAKQTVVTN</sequence>
<reference evidence="15" key="1">
    <citation type="submission" date="2020-03" db="EMBL/GenBank/DDBJ databases">
        <authorList>
            <person name="He L."/>
        </authorList>
    </citation>
    <scope>NUCLEOTIDE SEQUENCE</scope>
    <source>
        <strain evidence="15">CkLH20</strain>
    </source>
</reference>
<dbReference type="GeneID" id="62165930"/>
<evidence type="ECO:0000256" key="11">
    <source>
        <dbReference type="PROSITE-ProRule" id="PRU01097"/>
    </source>
</evidence>
<feature type="signal peptide" evidence="13">
    <location>
        <begin position="1"/>
        <end position="19"/>
    </location>
</feature>
<dbReference type="Proteomes" id="UP000781932">
    <property type="component" value="Unassembled WGS sequence"/>
</dbReference>
<evidence type="ECO:0000256" key="6">
    <source>
        <dbReference type="ARBA" id="ARBA00022729"/>
    </source>
</evidence>
<feature type="domain" description="GH11" evidence="14">
    <location>
        <begin position="57"/>
        <end position="243"/>
    </location>
</feature>
<feature type="active site" description="Proton donor" evidence="11">
    <location>
        <position position="230"/>
    </location>
</feature>
<comment type="caution">
    <text evidence="15">The sequence shown here is derived from an EMBL/GenBank/DDBJ whole genome shotgun (WGS) entry which is preliminary data.</text>
</comment>
<evidence type="ECO:0000259" key="14">
    <source>
        <dbReference type="PROSITE" id="PS51761"/>
    </source>
</evidence>
<dbReference type="EC" id="3.2.1.8" evidence="4 11"/>
<dbReference type="InterPro" id="IPR033123">
    <property type="entry name" value="GH11_dom"/>
</dbReference>
<evidence type="ECO:0000256" key="10">
    <source>
        <dbReference type="ARBA" id="ARBA00023326"/>
    </source>
</evidence>
<evidence type="ECO:0000256" key="13">
    <source>
        <dbReference type="SAM" id="SignalP"/>
    </source>
</evidence>
<evidence type="ECO:0000256" key="3">
    <source>
        <dbReference type="ARBA" id="ARBA00007792"/>
    </source>
</evidence>
<keyword evidence="10 11" id="KW-0624">Polysaccharide degradation</keyword>
<comment type="similarity">
    <text evidence="3 11 12">Belongs to the glycosyl hydrolase 11 (cellulase G) family.</text>
</comment>
<protein>
    <recommendedName>
        <fullName evidence="4 11">Endo-1,4-beta-xylanase</fullName>
        <ecNumber evidence="4 11">3.2.1.8</ecNumber>
    </recommendedName>
</protein>
<dbReference type="GO" id="GO:0031176">
    <property type="term" value="F:endo-1,4-beta-xylanase activity"/>
    <property type="evidence" value="ECO:0007669"/>
    <property type="project" value="UniProtKB-UniRule"/>
</dbReference>
<dbReference type="PANTHER" id="PTHR46828:SF4">
    <property type="entry name" value="ENDO-1,4-BETA-XYLANASE"/>
    <property type="match status" value="1"/>
</dbReference>
<organism evidence="15 16">
    <name type="scientific">Colletotrichum karsti</name>
    <dbReference type="NCBI Taxonomy" id="1095194"/>
    <lineage>
        <taxon>Eukaryota</taxon>
        <taxon>Fungi</taxon>
        <taxon>Dikarya</taxon>
        <taxon>Ascomycota</taxon>
        <taxon>Pezizomycotina</taxon>
        <taxon>Sordariomycetes</taxon>
        <taxon>Hypocreomycetidae</taxon>
        <taxon>Glomerellales</taxon>
        <taxon>Glomerellaceae</taxon>
        <taxon>Colletotrichum</taxon>
        <taxon>Colletotrichum boninense species complex</taxon>
    </lineage>
</organism>
<dbReference type="PRINTS" id="PR00911">
    <property type="entry name" value="GLHYDRLASE11"/>
</dbReference>
<dbReference type="OrthoDB" id="2115822at2759"/>
<evidence type="ECO:0000256" key="5">
    <source>
        <dbReference type="ARBA" id="ARBA00022651"/>
    </source>
</evidence>
<keyword evidence="7 11" id="KW-0378">Hydrolase</keyword>
<dbReference type="InterPro" id="IPR013320">
    <property type="entry name" value="ConA-like_dom_sf"/>
</dbReference>
<evidence type="ECO:0000256" key="2">
    <source>
        <dbReference type="ARBA" id="ARBA00004851"/>
    </source>
</evidence>
<dbReference type="InterPro" id="IPR001137">
    <property type="entry name" value="Glyco_hydro_11"/>
</dbReference>
<evidence type="ECO:0000256" key="12">
    <source>
        <dbReference type="RuleBase" id="RU362015"/>
    </source>
</evidence>
<keyword evidence="5 11" id="KW-0858">Xylan degradation</keyword>
<dbReference type="PROSITE" id="PS51761">
    <property type="entry name" value="GH11_3"/>
    <property type="match status" value="1"/>
</dbReference>
<accession>A0A9P6HY60</accession>
<dbReference type="GO" id="GO:0045493">
    <property type="term" value="P:xylan catabolic process"/>
    <property type="evidence" value="ECO:0007669"/>
    <property type="project" value="UniProtKB-UniRule"/>
</dbReference>
<dbReference type="AlphaFoldDB" id="A0A9P6HY60"/>
<evidence type="ECO:0000256" key="9">
    <source>
        <dbReference type="ARBA" id="ARBA00023295"/>
    </source>
</evidence>